<reference evidence="2" key="2">
    <citation type="submission" date="2015-01" db="EMBL/GenBank/DDBJ databases">
        <title>Evolutionary Origins and Diversification of the Mycorrhizal Mutualists.</title>
        <authorList>
            <consortium name="DOE Joint Genome Institute"/>
            <consortium name="Mycorrhizal Genomics Consortium"/>
            <person name="Kohler A."/>
            <person name="Kuo A."/>
            <person name="Nagy L.G."/>
            <person name="Floudas D."/>
            <person name="Copeland A."/>
            <person name="Barry K.W."/>
            <person name="Cichocki N."/>
            <person name="Veneault-Fourrey C."/>
            <person name="LaButti K."/>
            <person name="Lindquist E.A."/>
            <person name="Lipzen A."/>
            <person name="Lundell T."/>
            <person name="Morin E."/>
            <person name="Murat C."/>
            <person name="Riley R."/>
            <person name="Ohm R."/>
            <person name="Sun H."/>
            <person name="Tunlid A."/>
            <person name="Henrissat B."/>
            <person name="Grigoriev I.V."/>
            <person name="Hibbett D.S."/>
            <person name="Martin F."/>
        </authorList>
    </citation>
    <scope>NUCLEOTIDE SEQUENCE [LARGE SCALE GENOMIC DNA]</scope>
    <source>
        <strain evidence="2">441</strain>
    </source>
</reference>
<evidence type="ECO:0000313" key="1">
    <source>
        <dbReference type="EMBL" id="KIK17130.1"/>
    </source>
</evidence>
<dbReference type="EMBL" id="KN833837">
    <property type="protein sequence ID" value="KIK17130.1"/>
    <property type="molecule type" value="Genomic_DNA"/>
</dbReference>
<dbReference type="OrthoDB" id="2667048at2759"/>
<reference evidence="1 2" key="1">
    <citation type="submission" date="2014-04" db="EMBL/GenBank/DDBJ databases">
        <authorList>
            <consortium name="DOE Joint Genome Institute"/>
            <person name="Kuo A."/>
            <person name="Kohler A."/>
            <person name="Costa M.D."/>
            <person name="Nagy L.G."/>
            <person name="Floudas D."/>
            <person name="Copeland A."/>
            <person name="Barry K.W."/>
            <person name="Cichocki N."/>
            <person name="Veneault-Fourrey C."/>
            <person name="LaButti K."/>
            <person name="Lindquist E.A."/>
            <person name="Lipzen A."/>
            <person name="Lundell T."/>
            <person name="Morin E."/>
            <person name="Murat C."/>
            <person name="Sun H."/>
            <person name="Tunlid A."/>
            <person name="Henrissat B."/>
            <person name="Grigoriev I.V."/>
            <person name="Hibbett D.S."/>
            <person name="Martin F."/>
            <person name="Nordberg H.P."/>
            <person name="Cantor M.N."/>
            <person name="Hua S.X."/>
        </authorList>
    </citation>
    <scope>NUCLEOTIDE SEQUENCE [LARGE SCALE GENOMIC DNA]</scope>
    <source>
        <strain evidence="1 2">441</strain>
    </source>
</reference>
<dbReference type="AlphaFoldDB" id="A0A0C9XXB1"/>
<protein>
    <submittedName>
        <fullName evidence="1">Uncharacterized protein</fullName>
    </submittedName>
</protein>
<evidence type="ECO:0000313" key="2">
    <source>
        <dbReference type="Proteomes" id="UP000054018"/>
    </source>
</evidence>
<proteinExistence type="predicted"/>
<accession>A0A0C9XXB1</accession>
<dbReference type="HOGENOM" id="CLU_144955_1_0_1"/>
<keyword evidence="2" id="KW-1185">Reference proteome</keyword>
<dbReference type="Proteomes" id="UP000054018">
    <property type="component" value="Unassembled WGS sequence"/>
</dbReference>
<name>A0A0C9XXB1_9AGAM</name>
<organism evidence="1 2">
    <name type="scientific">Pisolithus microcarpus 441</name>
    <dbReference type="NCBI Taxonomy" id="765257"/>
    <lineage>
        <taxon>Eukaryota</taxon>
        <taxon>Fungi</taxon>
        <taxon>Dikarya</taxon>
        <taxon>Basidiomycota</taxon>
        <taxon>Agaricomycotina</taxon>
        <taxon>Agaricomycetes</taxon>
        <taxon>Agaricomycetidae</taxon>
        <taxon>Boletales</taxon>
        <taxon>Sclerodermatineae</taxon>
        <taxon>Pisolithaceae</taxon>
        <taxon>Pisolithus</taxon>
    </lineage>
</organism>
<sequence>MPNFQLSSLAVVDDDVPISSLPQNSTLLGKFPTVQSMVGHAIVCLLVFEHAYFLMQQGSGDWRETFTMAVNKYKSSDIQTAIPNAVKAAFQQHGNNGADLCETILRVIGENKISM</sequence>
<gene>
    <name evidence="1" type="ORF">PISMIDRAFT_685589</name>
</gene>